<dbReference type="Gene3D" id="2.60.40.690">
    <property type="entry name" value="Alpha-macroglobulin, receptor-binding domain"/>
    <property type="match status" value="1"/>
</dbReference>
<dbReference type="Pfam" id="PF00207">
    <property type="entry name" value="A2M"/>
    <property type="match status" value="1"/>
</dbReference>
<dbReference type="GO" id="GO:0004867">
    <property type="term" value="F:serine-type endopeptidase inhibitor activity"/>
    <property type="evidence" value="ECO:0007669"/>
    <property type="project" value="UniProtKB-KW"/>
</dbReference>
<dbReference type="EMBL" id="AY186744">
    <property type="protein sequence ID" value="AAN86548.1"/>
    <property type="molecule type" value="mRNA"/>
</dbReference>
<evidence type="ECO:0000256" key="2">
    <source>
        <dbReference type="ARBA" id="ARBA00010952"/>
    </source>
</evidence>
<dbReference type="Pfam" id="PF01835">
    <property type="entry name" value="MG2"/>
    <property type="match status" value="1"/>
</dbReference>
<dbReference type="SUPFAM" id="SSF81296">
    <property type="entry name" value="E set domains"/>
    <property type="match status" value="1"/>
</dbReference>
<dbReference type="SMART" id="SM01359">
    <property type="entry name" value="A2M_N_2"/>
    <property type="match status" value="1"/>
</dbReference>
<dbReference type="Gene3D" id="2.20.130.20">
    <property type="match status" value="1"/>
</dbReference>
<keyword evidence="9" id="KW-0325">Glycoprotein</keyword>
<dbReference type="InterPro" id="IPR001599">
    <property type="entry name" value="Macroglobln_a2"/>
</dbReference>
<dbReference type="InterPro" id="IPR040839">
    <property type="entry name" value="MG4"/>
</dbReference>
<evidence type="ECO:0000256" key="3">
    <source>
        <dbReference type="ARBA" id="ARBA00022525"/>
    </source>
</evidence>
<dbReference type="InterPro" id="IPR050473">
    <property type="entry name" value="A2M/Complement_sys"/>
</dbReference>
<dbReference type="Gene3D" id="2.60.40.1940">
    <property type="match status" value="1"/>
</dbReference>
<feature type="region of interest" description="Disordered" evidence="10">
    <location>
        <begin position="1388"/>
        <end position="1465"/>
    </location>
</feature>
<keyword evidence="4" id="KW-0646">Protease inhibitor</keyword>
<sequence>MKMLRALIGFALLLCLNQCYAAKYFIAAPNLLRVGVEETVSIAVFDVNVDVNVQLALQDFPNRRKTFSQVSGNVRAQQPGILKIKVNAKDLHDQQSLDKQYVYLIASSSTAGFQFRDEIKILVSYRSAMVFIQTDKPIYNPGQTVNLRVVPLSLDLKASVDNVTIEVMNPQGIRVERWSNLNTKAGFFSRRLDLSENVLLGLWTISALYGHGKVQNASIQFEVRKYVLPTFSVKLKGPSYILESDPSITIKVTSKYTYGKAVIGSVRVNLAVLDDAGKVERFSTSIHTLRNGEADVIVSTDLLKAHAKIPWFPDGKRLVIEAKVIEQATGHEEKALDNTIYFTNTPLKISFKRSPRFFKPGVPFEIKVDVKYMNGQPANEIPIQIDAKTNDGTVVRERLAAGQVGGDKTNELGHGRFVVDIPKTFTIAHLVVKVRATISQGGKDIISEGRFQPSKYRSSGNNYLFVRFLTKPKVGQTVDAEAFALSEGKPNSLTYMVIANGKVVFQGQINRDLGVLTTVRIRVTSAMIPQARFVAYYRVNNELVADSTIMEVEEELPNQVSFFGDQHSQKIPGDSHAITIQSSPHSNVGILAVDQSVYLLRNDKHLTSDEVYKRMKSHDLGCGSGAGADNKDVLNRGGLAVMTTINNLKTDTRAEYSCAADGKRKRRSTDASVDPQCCILGEDLDPATCLVRAMKFSVSNISSSFHSLDACIIEFYKCCYRKFEMDWRTRSGEIAIPNNVLDELPFEDEEILKLTLDEAQVRTNFPETWLYEHMKADKDGRVSFRVTVPDTITTWIMQAIAVSNTTGFGLTPPFNLKAFKSFFVSLKLPYSAQRGEQVSVIATVFNYKDQAEMVRIYLFKKPNDDFCTYSNYGSGSSLYEVLVDAHGATSVSFPIVPTELGDIPIQVKIISRNFDNDGEQRILKVVPEGIERRETHSVVLDPLDVLRDPSDAKPSAAPTTPSKIQSSPKGNGEQNNRLSLKLPKSAIPESEYAMLTVIGTLIGPSVSNIIGGRGLDSIIKMPTGCGEQTMLKLAPNVFVFNYLRSTKQVTQQIEATAFNFIRSGYQRELNYRRSDNSFSAFGNSRAGSTWLTAFVIKTFCAIKKLDGIDIDQNVINTAINWLSSRQRADGAISESSPVIHQEMNGDITGDIAMTAYVVTAFLECESVAPNSVQTVKRAVAYLENMQPNVGRVYVKAVIAYALALADSPLEVKRQSRTVEQCSLLCRQEHRRYWHRRSGGNAIEPSKRTSYALANTNGSEQAWLRRSYRCLADGTKRGGGGFISTQDTCVALQALAAYSEKTGGDQMDLRIEVSTDGDYKKTLIVNQKNALVQQQLDISSLIGDELFIKTKGSGVAQLQVETRYNTPPTEKEVCQFDLRVITIERARRMYDQPINDAPKPTKAPKKKKNRPGKGKGRKRNRNKKCRRKNGRRCSGCKGRRCRKPKPTTAAPQVTTRPPPEDGPVPNSVSIKICTRFKKAGASAGMSIIDVGILTGFSVKQESLVELQEKVKPGISKFEISDRHAILYIDEIPSDHELCFNLELTRDFSVGIVQPVPVTVYDYYEPDNKCTKFYGPEPNSLLNLATCEHDTCKCALDKCSSCKTSDDSAVVKGLFCTTYDYAFKGKLLIIDEEDQWLHLTFEVVEVYKESVTKKITKKTARIVYSKKISCDCPVFAGKIDRHFLIMGKDVGLRGSSKVVLGHNVFVKEWPMNDPVDFFKKFVRLLRKDGC</sequence>
<accession>Q8I7P1</accession>
<dbReference type="Gene3D" id="2.60.120.1540">
    <property type="match status" value="1"/>
</dbReference>
<comment type="similarity">
    <text evidence="2">Belongs to the protease inhibitor I39 (alpha-2-macroglobulin) family.</text>
</comment>
<reference evidence="13" key="1">
    <citation type="journal article" date="2005" name="Immunogenetics">
        <title>Characterization of a C3-like cDNA in a coral: phylogenetic implications.</title>
        <authorList>
            <person name="Dishaw L.J."/>
            <person name="Smith S.L."/>
            <person name="Bigger C.H."/>
        </authorList>
    </citation>
    <scope>NUCLEOTIDE SEQUENCE</scope>
</reference>
<dbReference type="SMART" id="SM01360">
    <property type="entry name" value="A2M"/>
    <property type="match status" value="1"/>
</dbReference>
<name>Q8I7P1_9CNID</name>
<dbReference type="InterPro" id="IPR008930">
    <property type="entry name" value="Terpenoid_cyclase/PrenylTrfase"/>
</dbReference>
<dbReference type="InterPro" id="IPR041555">
    <property type="entry name" value="MG3"/>
</dbReference>
<dbReference type="InterPro" id="IPR019742">
    <property type="entry name" value="MacrogloblnA2_CS"/>
</dbReference>
<dbReference type="FunFam" id="2.60.40.1930:FF:000001">
    <property type="entry name" value="CD109 isoform 3"/>
    <property type="match status" value="1"/>
</dbReference>
<evidence type="ECO:0000256" key="10">
    <source>
        <dbReference type="SAM" id="MobiDB-lite"/>
    </source>
</evidence>
<dbReference type="SMART" id="SM01419">
    <property type="entry name" value="Thiol-ester_cl"/>
    <property type="match status" value="1"/>
</dbReference>
<keyword evidence="7" id="KW-0882">Thioester bond</keyword>
<comment type="subcellular location">
    <subcellularLocation>
        <location evidence="1">Secreted</location>
    </subcellularLocation>
</comment>
<evidence type="ECO:0000256" key="9">
    <source>
        <dbReference type="ARBA" id="ARBA00023180"/>
    </source>
</evidence>
<dbReference type="SUPFAM" id="SSF48239">
    <property type="entry name" value="Terpenoid cyclases/Protein prenyltransferases"/>
    <property type="match status" value="1"/>
</dbReference>
<dbReference type="Gene3D" id="1.50.10.20">
    <property type="match status" value="1"/>
</dbReference>
<dbReference type="InterPro" id="IPR041425">
    <property type="entry name" value="C3/4/5_MG1"/>
</dbReference>
<keyword evidence="6" id="KW-0722">Serine protease inhibitor</keyword>
<evidence type="ECO:0000256" key="8">
    <source>
        <dbReference type="ARBA" id="ARBA00023157"/>
    </source>
</evidence>
<gene>
    <name evidence="13" type="primary">C3</name>
</gene>
<evidence type="ECO:0000259" key="12">
    <source>
        <dbReference type="PROSITE" id="PS50189"/>
    </source>
</evidence>
<dbReference type="PROSITE" id="PS50189">
    <property type="entry name" value="NTR"/>
    <property type="match status" value="1"/>
</dbReference>
<dbReference type="InterPro" id="IPR011626">
    <property type="entry name" value="Alpha-macroglobulin_TED"/>
</dbReference>
<feature type="signal peptide" evidence="11">
    <location>
        <begin position="1"/>
        <end position="21"/>
    </location>
</feature>
<dbReference type="InterPro" id="IPR018933">
    <property type="entry name" value="Netrin_module_non-TIMP"/>
</dbReference>
<evidence type="ECO:0000256" key="7">
    <source>
        <dbReference type="ARBA" id="ARBA00022966"/>
    </source>
</evidence>
<dbReference type="InterPro" id="IPR011625">
    <property type="entry name" value="A2M_N_BRD"/>
</dbReference>
<feature type="compositionally biased region" description="Basic residues" evidence="10">
    <location>
        <begin position="1401"/>
        <end position="1430"/>
    </location>
</feature>
<dbReference type="InterPro" id="IPR002890">
    <property type="entry name" value="MG2"/>
</dbReference>
<dbReference type="Pfam" id="PF17791">
    <property type="entry name" value="MG3"/>
    <property type="match status" value="1"/>
</dbReference>
<dbReference type="GO" id="GO:0005615">
    <property type="term" value="C:extracellular space"/>
    <property type="evidence" value="ECO:0007669"/>
    <property type="project" value="InterPro"/>
</dbReference>
<evidence type="ECO:0000256" key="11">
    <source>
        <dbReference type="SAM" id="SignalP"/>
    </source>
</evidence>
<evidence type="ECO:0000256" key="4">
    <source>
        <dbReference type="ARBA" id="ARBA00022690"/>
    </source>
</evidence>
<feature type="compositionally biased region" description="Polar residues" evidence="10">
    <location>
        <begin position="957"/>
        <end position="977"/>
    </location>
</feature>
<dbReference type="Pfam" id="PF17789">
    <property type="entry name" value="MG4"/>
    <property type="match status" value="1"/>
</dbReference>
<dbReference type="Gene3D" id="2.60.40.1930">
    <property type="match status" value="3"/>
</dbReference>
<feature type="domain" description="NTR" evidence="12">
    <location>
        <begin position="1597"/>
        <end position="1728"/>
    </location>
</feature>
<keyword evidence="8" id="KW-1015">Disulfide bond</keyword>
<dbReference type="InterPro" id="IPR008993">
    <property type="entry name" value="TIMP-like_OB-fold"/>
</dbReference>
<feature type="chain" id="PRO_5004308456" evidence="11">
    <location>
        <begin position="22"/>
        <end position="1728"/>
    </location>
</feature>
<evidence type="ECO:0000256" key="5">
    <source>
        <dbReference type="ARBA" id="ARBA00022729"/>
    </source>
</evidence>
<dbReference type="PANTHER" id="PTHR11412:SF166">
    <property type="entry name" value="NTR DOMAIN-CONTAINING PROTEIN"/>
    <property type="match status" value="1"/>
</dbReference>
<dbReference type="Gene3D" id="2.60.40.10">
    <property type="entry name" value="Immunoglobulins"/>
    <property type="match status" value="2"/>
</dbReference>
<dbReference type="PROSITE" id="PS00477">
    <property type="entry name" value="ALPHA_2_MACROGLOBULIN"/>
    <property type="match status" value="1"/>
</dbReference>
<evidence type="ECO:0000256" key="1">
    <source>
        <dbReference type="ARBA" id="ARBA00004613"/>
    </source>
</evidence>
<dbReference type="Pfam" id="PF07678">
    <property type="entry name" value="TED_complement"/>
    <property type="match status" value="1"/>
</dbReference>
<dbReference type="InterPro" id="IPR013783">
    <property type="entry name" value="Ig-like_fold"/>
</dbReference>
<dbReference type="Pfam" id="PF07703">
    <property type="entry name" value="A2M_BRD"/>
    <property type="match status" value="1"/>
</dbReference>
<dbReference type="Pfam" id="PF17790">
    <property type="entry name" value="MG1"/>
    <property type="match status" value="1"/>
</dbReference>
<dbReference type="InterPro" id="IPR014756">
    <property type="entry name" value="Ig_E-set"/>
</dbReference>
<dbReference type="CDD" id="cd02896">
    <property type="entry name" value="complement_C3_C4_C5"/>
    <property type="match status" value="1"/>
</dbReference>
<dbReference type="SUPFAM" id="SSF49410">
    <property type="entry name" value="Alpha-macroglobulin receptor domain"/>
    <property type="match status" value="1"/>
</dbReference>
<dbReference type="InterPro" id="IPR036595">
    <property type="entry name" value="A-macroglobulin_rcpt-bd_sf"/>
</dbReference>
<proteinExistence type="evidence at transcript level"/>
<protein>
    <submittedName>
        <fullName evidence="13">Complement component C3-like protein</fullName>
    </submittedName>
</protein>
<dbReference type="InterPro" id="IPR001134">
    <property type="entry name" value="Netrin_domain"/>
</dbReference>
<feature type="region of interest" description="Disordered" evidence="10">
    <location>
        <begin position="943"/>
        <end position="977"/>
    </location>
</feature>
<dbReference type="InterPro" id="IPR047565">
    <property type="entry name" value="Alpha-macroglob_thiol-ester_cl"/>
</dbReference>
<evidence type="ECO:0000313" key="13">
    <source>
        <dbReference type="EMBL" id="AAN86548.1"/>
    </source>
</evidence>
<keyword evidence="5 11" id="KW-0732">Signal</keyword>
<evidence type="ECO:0000256" key="6">
    <source>
        <dbReference type="ARBA" id="ARBA00022900"/>
    </source>
</evidence>
<dbReference type="SUPFAM" id="SSF50242">
    <property type="entry name" value="TIMP-like"/>
    <property type="match status" value="1"/>
</dbReference>
<dbReference type="Pfam" id="PF07677">
    <property type="entry name" value="A2M_recep"/>
    <property type="match status" value="1"/>
</dbReference>
<keyword evidence="3" id="KW-0964">Secreted</keyword>
<organism evidence="13">
    <name type="scientific">Swiftia exserta</name>
    <dbReference type="NCBI Taxonomy" id="216506"/>
    <lineage>
        <taxon>Eukaryota</taxon>
        <taxon>Metazoa</taxon>
        <taxon>Cnidaria</taxon>
        <taxon>Anthozoa</taxon>
        <taxon>Octocorallia</taxon>
        <taxon>Malacalcyonacea</taxon>
        <taxon>Plexauridae</taxon>
        <taxon>Swiftia</taxon>
    </lineage>
</organism>
<dbReference type="PANTHER" id="PTHR11412">
    <property type="entry name" value="MACROGLOBULIN / COMPLEMENT"/>
    <property type="match status" value="1"/>
</dbReference>
<dbReference type="SMART" id="SM00643">
    <property type="entry name" value="C345C"/>
    <property type="match status" value="1"/>
</dbReference>
<dbReference type="SMART" id="SM01361">
    <property type="entry name" value="A2M_recep"/>
    <property type="match status" value="1"/>
</dbReference>
<dbReference type="InterPro" id="IPR009048">
    <property type="entry name" value="A-macroglobulin_rcpt-bd"/>
</dbReference>
<dbReference type="Gene3D" id="2.40.50.120">
    <property type="match status" value="1"/>
</dbReference>
<dbReference type="CDD" id="cd03574">
    <property type="entry name" value="NTR_complement_C345C"/>
    <property type="match status" value="1"/>
</dbReference>
<dbReference type="Gene3D" id="6.20.50.160">
    <property type="match status" value="1"/>
</dbReference>
<dbReference type="Pfam" id="PF01759">
    <property type="entry name" value="NTR"/>
    <property type="match status" value="1"/>
</dbReference>